<gene>
    <name evidence="2" type="ORF">BS47DRAFT_1383824</name>
</gene>
<dbReference type="PANTHER" id="PTHR13194:SF19">
    <property type="entry name" value="NAD(P)-BINDING ROSSMANN-FOLD SUPERFAMILY PROTEIN"/>
    <property type="match status" value="1"/>
</dbReference>
<sequence length="321" mass="35049">MTTPVLPGQLSWAAVAPRFVAIDDRTRGGLSTSTFEAATAPSGQLGGRFSGFIDTTTVGYAGFTSRSLRPFPVSLSSPEHSGITLSFIATPPASLSHLTSAHFESIHLAHNQHPHIHQAHTVTAVHLAQRTHQAHLAQVRAPSNPPNAGAPGGGKHGITSYILSFKTGEVLKQRKNGVRTSTISYQLAFDVNPGAPTGDMLWTSKPITIEAPWSSFVPTYRGKRVSSKSVLPFDPSQIKEVTFIARSYFKASVTEQSGPFELYIMSMDALPRNHEFDPALAPLRRYVGTVSPFVKYVKKIRTYFRQLWERLTGSRGWNPAV</sequence>
<dbReference type="Proteomes" id="UP000886523">
    <property type="component" value="Unassembled WGS sequence"/>
</dbReference>
<reference evidence="2" key="1">
    <citation type="journal article" date="2020" name="Nat. Commun.">
        <title>Large-scale genome sequencing of mycorrhizal fungi provides insights into the early evolution of symbiotic traits.</title>
        <authorList>
            <person name="Miyauchi S."/>
            <person name="Kiss E."/>
            <person name="Kuo A."/>
            <person name="Drula E."/>
            <person name="Kohler A."/>
            <person name="Sanchez-Garcia M."/>
            <person name="Morin E."/>
            <person name="Andreopoulos B."/>
            <person name="Barry K.W."/>
            <person name="Bonito G."/>
            <person name="Buee M."/>
            <person name="Carver A."/>
            <person name="Chen C."/>
            <person name="Cichocki N."/>
            <person name="Clum A."/>
            <person name="Culley D."/>
            <person name="Crous P.W."/>
            <person name="Fauchery L."/>
            <person name="Girlanda M."/>
            <person name="Hayes R.D."/>
            <person name="Keri Z."/>
            <person name="LaButti K."/>
            <person name="Lipzen A."/>
            <person name="Lombard V."/>
            <person name="Magnuson J."/>
            <person name="Maillard F."/>
            <person name="Murat C."/>
            <person name="Nolan M."/>
            <person name="Ohm R.A."/>
            <person name="Pangilinan J."/>
            <person name="Pereira M.F."/>
            <person name="Perotto S."/>
            <person name="Peter M."/>
            <person name="Pfister S."/>
            <person name="Riley R."/>
            <person name="Sitrit Y."/>
            <person name="Stielow J.B."/>
            <person name="Szollosi G."/>
            <person name="Zifcakova L."/>
            <person name="Stursova M."/>
            <person name="Spatafora J.W."/>
            <person name="Tedersoo L."/>
            <person name="Vaario L.M."/>
            <person name="Yamada A."/>
            <person name="Yan M."/>
            <person name="Wang P."/>
            <person name="Xu J."/>
            <person name="Bruns T."/>
            <person name="Baldrian P."/>
            <person name="Vilgalys R."/>
            <person name="Dunand C."/>
            <person name="Henrissat B."/>
            <person name="Grigoriev I.V."/>
            <person name="Hibbett D."/>
            <person name="Nagy L.G."/>
            <person name="Martin F.M."/>
        </authorList>
    </citation>
    <scope>NUCLEOTIDE SEQUENCE</scope>
    <source>
        <strain evidence="2">UP504</strain>
    </source>
</reference>
<evidence type="ECO:0000313" key="3">
    <source>
        <dbReference type="Proteomes" id="UP000886523"/>
    </source>
</evidence>
<accession>A0A9P6ARL7</accession>
<dbReference type="InterPro" id="IPR039131">
    <property type="entry name" value="NDUFAF1"/>
</dbReference>
<organism evidence="2 3">
    <name type="scientific">Hydnum rufescens UP504</name>
    <dbReference type="NCBI Taxonomy" id="1448309"/>
    <lineage>
        <taxon>Eukaryota</taxon>
        <taxon>Fungi</taxon>
        <taxon>Dikarya</taxon>
        <taxon>Basidiomycota</taxon>
        <taxon>Agaricomycotina</taxon>
        <taxon>Agaricomycetes</taxon>
        <taxon>Cantharellales</taxon>
        <taxon>Hydnaceae</taxon>
        <taxon>Hydnum</taxon>
    </lineage>
</organism>
<dbReference type="OrthoDB" id="426386at2759"/>
<proteinExistence type="predicted"/>
<evidence type="ECO:0000259" key="1">
    <source>
        <dbReference type="Pfam" id="PF08547"/>
    </source>
</evidence>
<evidence type="ECO:0000313" key="2">
    <source>
        <dbReference type="EMBL" id="KAF9510754.1"/>
    </source>
</evidence>
<name>A0A9P6ARL7_9AGAM</name>
<dbReference type="Pfam" id="PF08547">
    <property type="entry name" value="CIA30"/>
    <property type="match status" value="1"/>
</dbReference>
<comment type="caution">
    <text evidence="2">The sequence shown here is derived from an EMBL/GenBank/DDBJ whole genome shotgun (WGS) entry which is preliminary data.</text>
</comment>
<keyword evidence="3" id="KW-1185">Reference proteome</keyword>
<dbReference type="AlphaFoldDB" id="A0A9P6ARL7"/>
<protein>
    <recommendedName>
        <fullName evidence="1">NADH:ubiquinone oxidoreductase intermediate-associated protein 30 domain-containing protein</fullName>
    </recommendedName>
</protein>
<dbReference type="InterPro" id="IPR013857">
    <property type="entry name" value="NADH-UbQ_OxRdtase-assoc_prot30"/>
</dbReference>
<dbReference type="GO" id="GO:0051082">
    <property type="term" value="F:unfolded protein binding"/>
    <property type="evidence" value="ECO:0007669"/>
    <property type="project" value="TreeGrafter"/>
</dbReference>
<dbReference type="GO" id="GO:0010257">
    <property type="term" value="P:NADH dehydrogenase complex assembly"/>
    <property type="evidence" value="ECO:0007669"/>
    <property type="project" value="TreeGrafter"/>
</dbReference>
<dbReference type="PANTHER" id="PTHR13194">
    <property type="entry name" value="COMPLEX I INTERMEDIATE-ASSOCIATED PROTEIN 30"/>
    <property type="match status" value="1"/>
</dbReference>
<feature type="domain" description="NADH:ubiquinone oxidoreductase intermediate-associated protein 30" evidence="1">
    <location>
        <begin position="206"/>
        <end position="264"/>
    </location>
</feature>
<dbReference type="EMBL" id="MU129011">
    <property type="protein sequence ID" value="KAF9510754.1"/>
    <property type="molecule type" value="Genomic_DNA"/>
</dbReference>